<evidence type="ECO:0000313" key="2">
    <source>
        <dbReference type="EMBL" id="MFB5191779.1"/>
    </source>
</evidence>
<proteinExistence type="predicted"/>
<name>A0ABV5AHL3_9BACL</name>
<reference evidence="2 3" key="1">
    <citation type="journal article" date="2024" name="Int. J. Mol. Sci.">
        <title>Exploration of Alicyclobacillus spp. Genome in Search of Antibiotic Resistance.</title>
        <authorList>
            <person name="Bucka-Kolendo J."/>
            <person name="Kiousi D.E."/>
            <person name="Dekowska A."/>
            <person name="Mikolajczuk-Szczyrba A."/>
            <person name="Karadedos D.M."/>
            <person name="Michael P."/>
            <person name="Galanis A."/>
            <person name="Sokolowska B."/>
        </authorList>
    </citation>
    <scope>NUCLEOTIDE SEQUENCE [LARGE SCALE GENOMIC DNA]</scope>
    <source>
        <strain evidence="2 3">KKP 3000</strain>
    </source>
</reference>
<dbReference type="PANTHER" id="PTHR40265">
    <property type="entry name" value="BLL2707 PROTEIN"/>
    <property type="match status" value="1"/>
</dbReference>
<comment type="caution">
    <text evidence="2">The sequence shown here is derived from an EMBL/GenBank/DDBJ whole genome shotgun (WGS) entry which is preliminary data.</text>
</comment>
<evidence type="ECO:0000259" key="1">
    <source>
        <dbReference type="Pfam" id="PF13468"/>
    </source>
</evidence>
<gene>
    <name evidence="2" type="ORF">KKP3000_000561</name>
</gene>
<dbReference type="EMBL" id="JBDXSU010000014">
    <property type="protein sequence ID" value="MFB5191779.1"/>
    <property type="molecule type" value="Genomic_DNA"/>
</dbReference>
<dbReference type="InterPro" id="IPR025870">
    <property type="entry name" value="Glyoxalase-like_dom"/>
</dbReference>
<accession>A0ABV5AHL3</accession>
<dbReference type="Proteomes" id="UP001579974">
    <property type="component" value="Unassembled WGS sequence"/>
</dbReference>
<evidence type="ECO:0000313" key="3">
    <source>
        <dbReference type="Proteomes" id="UP001579974"/>
    </source>
</evidence>
<dbReference type="InterPro" id="IPR029068">
    <property type="entry name" value="Glyas_Bleomycin-R_OHBP_Dase"/>
</dbReference>
<dbReference type="Pfam" id="PF13468">
    <property type="entry name" value="Glyoxalase_3"/>
    <property type="match status" value="1"/>
</dbReference>
<dbReference type="RefSeq" id="WP_275476423.1">
    <property type="nucleotide sequence ID" value="NZ_CP162940.1"/>
</dbReference>
<keyword evidence="3" id="KW-1185">Reference proteome</keyword>
<dbReference type="PANTHER" id="PTHR40265:SF1">
    <property type="entry name" value="GLYOXALASE-LIKE DOMAIN-CONTAINING PROTEIN"/>
    <property type="match status" value="1"/>
</dbReference>
<dbReference type="SUPFAM" id="SSF54593">
    <property type="entry name" value="Glyoxalase/Bleomycin resistance protein/Dihydroxybiphenyl dioxygenase"/>
    <property type="match status" value="1"/>
</dbReference>
<organism evidence="2 3">
    <name type="scientific">Alicyclobacillus fastidiosus</name>
    <dbReference type="NCBI Taxonomy" id="392011"/>
    <lineage>
        <taxon>Bacteria</taxon>
        <taxon>Bacillati</taxon>
        <taxon>Bacillota</taxon>
        <taxon>Bacilli</taxon>
        <taxon>Bacillales</taxon>
        <taxon>Alicyclobacillaceae</taxon>
        <taxon>Alicyclobacillus</taxon>
    </lineage>
</organism>
<dbReference type="Gene3D" id="3.10.180.10">
    <property type="entry name" value="2,3-Dihydroxybiphenyl 1,2-Dioxygenase, domain 1"/>
    <property type="match status" value="1"/>
</dbReference>
<feature type="domain" description="Glyoxalase-like" evidence="1">
    <location>
        <begin position="4"/>
        <end position="190"/>
    </location>
</feature>
<sequence>MFEFDHLLHAVHNPEQARVDFSDALGVHTVTGGTHPQWGTYNSLCYFGLPYIEWISIRDAEIAKGTEFGQRVLEALAIAESPVQFAVRTSQMDAVAEAWRARGLDFDGPVAASRTGSDGKTISWRMLFPRQQVGRHYQLPFVIEWGESDEARRRTLENNGLSPRNRPYDLLEVHSVVSEIESFRARWSAYFSTPFEPVHDGERGEGLCVLLGEVRAYFWEPRRQDLSDVLERFGERPFELTLRSRAAGQSMGARSLLHGLAVRVAPAP</sequence>
<protein>
    <submittedName>
        <fullName evidence="2">VOC family protein</fullName>
    </submittedName>
</protein>